<evidence type="ECO:0000256" key="1">
    <source>
        <dbReference type="SAM" id="MobiDB-lite"/>
    </source>
</evidence>
<feature type="region of interest" description="Disordered" evidence="1">
    <location>
        <begin position="31"/>
        <end position="57"/>
    </location>
</feature>
<dbReference type="EMBL" id="JAKZMO010000050">
    <property type="protein sequence ID" value="MDG5486916.1"/>
    <property type="molecule type" value="Genomic_DNA"/>
</dbReference>
<dbReference type="Proteomes" id="UP001154266">
    <property type="component" value="Unassembled WGS sequence"/>
</dbReference>
<organism evidence="2 3">
    <name type="scientific">Mycolicibacterium gadium</name>
    <name type="common">Mycobacterium gadium</name>
    <dbReference type="NCBI Taxonomy" id="1794"/>
    <lineage>
        <taxon>Bacteria</taxon>
        <taxon>Bacillati</taxon>
        <taxon>Actinomycetota</taxon>
        <taxon>Actinomycetes</taxon>
        <taxon>Mycobacteriales</taxon>
        <taxon>Mycobacteriaceae</taxon>
        <taxon>Mycolicibacterium</taxon>
    </lineage>
</organism>
<keyword evidence="3" id="KW-1185">Reference proteome</keyword>
<sequence length="57" mass="6297">MPFLAAIAVNVVVLAVKAKRRYAVDHGRALTASTTTHKSGQYEEGHPRERSHLVRPC</sequence>
<gene>
    <name evidence="2" type="ORF">MNO81_29350</name>
</gene>
<name>A0ABT6H043_MYCGU</name>
<evidence type="ECO:0000313" key="2">
    <source>
        <dbReference type="EMBL" id="MDG5486916.1"/>
    </source>
</evidence>
<feature type="compositionally biased region" description="Basic and acidic residues" evidence="1">
    <location>
        <begin position="40"/>
        <end position="57"/>
    </location>
</feature>
<dbReference type="RefSeq" id="WP_158022135.1">
    <property type="nucleotide sequence ID" value="NZ_JAKZMO010000050.1"/>
</dbReference>
<comment type="caution">
    <text evidence="2">The sequence shown here is derived from an EMBL/GenBank/DDBJ whole genome shotgun (WGS) entry which is preliminary data.</text>
</comment>
<reference evidence="2" key="1">
    <citation type="journal article" date="2023" name="Environ. Microbiol.">
        <title>The 2-methylpropene degradation pathway in Mycobacteriaceae family strains.</title>
        <authorList>
            <person name="Helbich S."/>
            <person name="Barrantes I."/>
            <person name="Dos Anjos Borges L.G."/>
            <person name="Pieper D.H."/>
            <person name="Vainshtein Y."/>
            <person name="Sohn K."/>
            <person name="Engesser K.H."/>
        </authorList>
    </citation>
    <scope>NUCLEOTIDE SEQUENCE</scope>
    <source>
        <strain evidence="2">IBE100</strain>
    </source>
</reference>
<evidence type="ECO:0000313" key="3">
    <source>
        <dbReference type="Proteomes" id="UP001154266"/>
    </source>
</evidence>
<protein>
    <submittedName>
        <fullName evidence="2">Uncharacterized protein</fullName>
    </submittedName>
</protein>
<proteinExistence type="predicted"/>
<accession>A0ABT6H043</accession>